<dbReference type="Gene3D" id="3.30.465.10">
    <property type="match status" value="1"/>
</dbReference>
<evidence type="ECO:0000259" key="5">
    <source>
        <dbReference type="Pfam" id="PF08031"/>
    </source>
</evidence>
<dbReference type="Pfam" id="PF08031">
    <property type="entry name" value="BBE"/>
    <property type="match status" value="1"/>
</dbReference>
<dbReference type="Gene3D" id="3.40.462.20">
    <property type="match status" value="1"/>
</dbReference>
<evidence type="ECO:0000256" key="3">
    <source>
        <dbReference type="ARBA" id="ARBA00022827"/>
    </source>
</evidence>
<dbReference type="PANTHER" id="PTHR42973">
    <property type="entry name" value="BINDING OXIDOREDUCTASE, PUTATIVE (AFU_ORTHOLOGUE AFUA_1G17690)-RELATED"/>
    <property type="match status" value="1"/>
</dbReference>
<sequence>PCGRFEVVEATGYNEHSDLFFAVRGGMGGNYGAVVSLTFSTFAADRVAVIDTGFFVPKNGSSVEMMHKFVKFTHSGVTGPELFGRGWFLNGAIGLQAQCFCDACGDCTSCNKLLDNLENEVGLVGQGRAEKDFGEAMWMWSRCSGFLPPAGLSHSTEEELLAAMEKCWTFDDKYKGQSFESKSLFFPKNISLEDLSIMQKATEEEVCKRGPCIIQLFFHGHAALSQPHNCNEVAGSCTSFDHRSPGWMSHFLIYLPDTEADVGVKRWLRELYNKVFPQSLGTSYQNINDLDLAAGRKWVPQYFPNEFTFPRLQRVKCRYNRIDMFSFPAIDKMTVEINDNVCGCNY</sequence>
<protein>
    <recommendedName>
        <fullName evidence="5">Berberine/berberine-like domain-containing protein</fullName>
    </recommendedName>
</protein>
<keyword evidence="4" id="KW-0560">Oxidoreductase</keyword>
<proteinExistence type="predicted"/>
<evidence type="ECO:0000256" key="1">
    <source>
        <dbReference type="ARBA" id="ARBA00001974"/>
    </source>
</evidence>
<dbReference type="InterPro" id="IPR050416">
    <property type="entry name" value="FAD-linked_Oxidoreductase"/>
</dbReference>
<dbReference type="Proteomes" id="UP000591131">
    <property type="component" value="Unassembled WGS sequence"/>
</dbReference>
<organism evidence="6 7">
    <name type="scientific">Perkinsus chesapeaki</name>
    <name type="common">Clam parasite</name>
    <name type="synonym">Perkinsus andrewsi</name>
    <dbReference type="NCBI Taxonomy" id="330153"/>
    <lineage>
        <taxon>Eukaryota</taxon>
        <taxon>Sar</taxon>
        <taxon>Alveolata</taxon>
        <taxon>Perkinsozoa</taxon>
        <taxon>Perkinsea</taxon>
        <taxon>Perkinsida</taxon>
        <taxon>Perkinsidae</taxon>
        <taxon>Perkinsus</taxon>
    </lineage>
</organism>
<accession>A0A7J6KSK4</accession>
<keyword evidence="7" id="KW-1185">Reference proteome</keyword>
<evidence type="ECO:0000256" key="2">
    <source>
        <dbReference type="ARBA" id="ARBA00022630"/>
    </source>
</evidence>
<reference evidence="6 7" key="1">
    <citation type="submission" date="2020-04" db="EMBL/GenBank/DDBJ databases">
        <title>Perkinsus chesapeaki whole genome sequence.</title>
        <authorList>
            <person name="Bogema D.R."/>
        </authorList>
    </citation>
    <scope>NUCLEOTIDE SEQUENCE [LARGE SCALE GENOMIC DNA]</scope>
    <source>
        <strain evidence="6">ATCC PRA-425</strain>
    </source>
</reference>
<dbReference type="EMBL" id="JAAPAO010001406">
    <property type="protein sequence ID" value="KAF4649852.1"/>
    <property type="molecule type" value="Genomic_DNA"/>
</dbReference>
<dbReference type="AlphaFoldDB" id="A0A7J6KSK4"/>
<dbReference type="PANTHER" id="PTHR42973:SF39">
    <property type="entry name" value="FAD-BINDING PCMH-TYPE DOMAIN-CONTAINING PROTEIN"/>
    <property type="match status" value="1"/>
</dbReference>
<keyword evidence="3" id="KW-0274">FAD</keyword>
<dbReference type="InterPro" id="IPR016169">
    <property type="entry name" value="FAD-bd_PCMH_sub2"/>
</dbReference>
<feature type="non-terminal residue" evidence="6">
    <location>
        <position position="1"/>
    </location>
</feature>
<comment type="cofactor">
    <cofactor evidence="1">
        <name>FAD</name>
        <dbReference type="ChEBI" id="CHEBI:57692"/>
    </cofactor>
</comment>
<evidence type="ECO:0000313" key="6">
    <source>
        <dbReference type="EMBL" id="KAF4649852.1"/>
    </source>
</evidence>
<dbReference type="InterPro" id="IPR012951">
    <property type="entry name" value="BBE"/>
</dbReference>
<evidence type="ECO:0000313" key="7">
    <source>
        <dbReference type="Proteomes" id="UP000591131"/>
    </source>
</evidence>
<evidence type="ECO:0000256" key="4">
    <source>
        <dbReference type="ARBA" id="ARBA00023002"/>
    </source>
</evidence>
<name>A0A7J6KSK4_PERCH</name>
<dbReference type="GO" id="GO:0050660">
    <property type="term" value="F:flavin adenine dinucleotide binding"/>
    <property type="evidence" value="ECO:0007669"/>
    <property type="project" value="InterPro"/>
</dbReference>
<feature type="domain" description="Berberine/berberine-like" evidence="5">
    <location>
        <begin position="283"/>
        <end position="328"/>
    </location>
</feature>
<keyword evidence="2" id="KW-0285">Flavoprotein</keyword>
<gene>
    <name evidence="6" type="ORF">FOL47_001679</name>
</gene>
<dbReference type="GO" id="GO:0016491">
    <property type="term" value="F:oxidoreductase activity"/>
    <property type="evidence" value="ECO:0007669"/>
    <property type="project" value="UniProtKB-KW"/>
</dbReference>
<comment type="caution">
    <text evidence="6">The sequence shown here is derived from an EMBL/GenBank/DDBJ whole genome shotgun (WGS) entry which is preliminary data.</text>
</comment>
<dbReference type="OrthoDB" id="415825at2759"/>